<comment type="caution">
    <text evidence="1">The sequence shown here is derived from an EMBL/GenBank/DDBJ whole genome shotgun (WGS) entry which is preliminary data.</text>
</comment>
<dbReference type="OrthoDB" id="430909at2759"/>
<reference evidence="1" key="1">
    <citation type="submission" date="2021-02" db="EMBL/GenBank/DDBJ databases">
        <authorList>
            <person name="Dougan E. K."/>
            <person name="Rhodes N."/>
            <person name="Thang M."/>
            <person name="Chan C."/>
        </authorList>
    </citation>
    <scope>NUCLEOTIDE SEQUENCE</scope>
</reference>
<organism evidence="1 2">
    <name type="scientific">Symbiodinium necroappetens</name>
    <dbReference type="NCBI Taxonomy" id="1628268"/>
    <lineage>
        <taxon>Eukaryota</taxon>
        <taxon>Sar</taxon>
        <taxon>Alveolata</taxon>
        <taxon>Dinophyceae</taxon>
        <taxon>Suessiales</taxon>
        <taxon>Symbiodiniaceae</taxon>
        <taxon>Symbiodinium</taxon>
    </lineage>
</organism>
<evidence type="ECO:0000313" key="1">
    <source>
        <dbReference type="EMBL" id="CAE7257385.1"/>
    </source>
</evidence>
<sequence length="167" mass="17659">GGVLYVAGSTNYHWMSVSGIVFAPDTVGHIALPLAGAWVGYGGAYESPDYTVRNGICSVEGLIHGGEWGHLATLPEDCRPADGALIFTANNHASPARVNVESNGKIRWIAGGNNHHFISLSGIVFSPTAVGYAIPLENGWSNYGKGYAPAKYRVVNGICFLEGLIKK</sequence>
<accession>A0A812M8S9</accession>
<dbReference type="AlphaFoldDB" id="A0A812M8S9"/>
<name>A0A812M8S9_9DINO</name>
<feature type="non-terminal residue" evidence="1">
    <location>
        <position position="1"/>
    </location>
</feature>
<proteinExistence type="predicted"/>
<dbReference type="Proteomes" id="UP000601435">
    <property type="component" value="Unassembled WGS sequence"/>
</dbReference>
<protein>
    <submittedName>
        <fullName evidence="1">Uncharacterized protein</fullName>
    </submittedName>
</protein>
<feature type="non-terminal residue" evidence="1">
    <location>
        <position position="167"/>
    </location>
</feature>
<keyword evidence="2" id="KW-1185">Reference proteome</keyword>
<dbReference type="EMBL" id="CAJNJA010010423">
    <property type="protein sequence ID" value="CAE7257385.1"/>
    <property type="molecule type" value="Genomic_DNA"/>
</dbReference>
<evidence type="ECO:0000313" key="2">
    <source>
        <dbReference type="Proteomes" id="UP000601435"/>
    </source>
</evidence>
<gene>
    <name evidence="1" type="ORF">SNEC2469_LOCUS5709</name>
</gene>